<accession>A0ABS2UZV9</accession>
<protein>
    <submittedName>
        <fullName evidence="1">Uncharacterized protein</fullName>
    </submittedName>
</protein>
<dbReference type="EMBL" id="JAFEJA010000002">
    <property type="protein sequence ID" value="MBM9622858.1"/>
    <property type="molecule type" value="Genomic_DNA"/>
</dbReference>
<proteinExistence type="predicted"/>
<reference evidence="1 2" key="1">
    <citation type="journal article" date="2016" name="Arch. Microbiol.">
        <title>Streptomyces zhihengii sp. nov., isolated from rhizospheric soil of Psammosilene tunicoides.</title>
        <authorList>
            <person name="Huang M.J."/>
            <person name="Fei J.J."/>
            <person name="Salam N."/>
            <person name="Kim C.J."/>
            <person name="Hozzein W.N."/>
            <person name="Xiao M."/>
            <person name="Huang H.Q."/>
            <person name="Li W.J."/>
        </authorList>
    </citation>
    <scope>NUCLEOTIDE SEQUENCE [LARGE SCALE GENOMIC DNA]</scope>
    <source>
        <strain evidence="1 2">YIM T102</strain>
    </source>
</reference>
<evidence type="ECO:0000313" key="1">
    <source>
        <dbReference type="EMBL" id="MBM9622858.1"/>
    </source>
</evidence>
<dbReference type="Proteomes" id="UP000664109">
    <property type="component" value="Unassembled WGS sequence"/>
</dbReference>
<dbReference type="RefSeq" id="WP_205377060.1">
    <property type="nucleotide sequence ID" value="NZ_JAFEJA010000002.1"/>
</dbReference>
<gene>
    <name evidence="1" type="ORF">JE024_29800</name>
</gene>
<organism evidence="1 2">
    <name type="scientific">Streptomyces zhihengii</name>
    <dbReference type="NCBI Taxonomy" id="1818004"/>
    <lineage>
        <taxon>Bacteria</taxon>
        <taxon>Bacillati</taxon>
        <taxon>Actinomycetota</taxon>
        <taxon>Actinomycetes</taxon>
        <taxon>Kitasatosporales</taxon>
        <taxon>Streptomycetaceae</taxon>
        <taxon>Streptomyces</taxon>
    </lineage>
</organism>
<keyword evidence="2" id="KW-1185">Reference proteome</keyword>
<comment type="caution">
    <text evidence="1">The sequence shown here is derived from an EMBL/GenBank/DDBJ whole genome shotgun (WGS) entry which is preliminary data.</text>
</comment>
<name>A0ABS2UZV9_9ACTN</name>
<sequence length="57" mass="6436">MSPIRNEPVSRLTASELNARIRELWSDGALPDDRRPEYEALVVEWAAAAREDVDRAA</sequence>
<evidence type="ECO:0000313" key="2">
    <source>
        <dbReference type="Proteomes" id="UP000664109"/>
    </source>
</evidence>